<proteinExistence type="predicted"/>
<evidence type="ECO:0000313" key="3">
    <source>
        <dbReference type="Proteomes" id="UP001146793"/>
    </source>
</evidence>
<organism evidence="2 3">
    <name type="scientific">Anaeramoeba flamelloides</name>
    <dbReference type="NCBI Taxonomy" id="1746091"/>
    <lineage>
        <taxon>Eukaryota</taxon>
        <taxon>Metamonada</taxon>
        <taxon>Anaeramoebidae</taxon>
        <taxon>Anaeramoeba</taxon>
    </lineage>
</organism>
<feature type="region of interest" description="Disordered" evidence="1">
    <location>
        <begin position="243"/>
        <end position="279"/>
    </location>
</feature>
<feature type="compositionally biased region" description="Low complexity" evidence="1">
    <location>
        <begin position="475"/>
        <end position="485"/>
    </location>
</feature>
<feature type="compositionally biased region" description="Low complexity" evidence="1">
    <location>
        <begin position="365"/>
        <end position="379"/>
    </location>
</feature>
<feature type="compositionally biased region" description="Basic and acidic residues" evidence="1">
    <location>
        <begin position="506"/>
        <end position="531"/>
    </location>
</feature>
<comment type="caution">
    <text evidence="2">The sequence shown here is derived from an EMBL/GenBank/DDBJ whole genome shotgun (WGS) entry which is preliminary data.</text>
</comment>
<protein>
    <submittedName>
        <fullName evidence="2">Zinc finger ccch domain-containing protein</fullName>
    </submittedName>
</protein>
<sequence>MNQLPLSTLELANEINKSNQITKVFFEDQTFQGFLLSHKVQTKFIVNKVINKFKNNNPYINQCCLYIRSSDFFFPLKNDDTPIVWMTNEGSLSSQLYLFFGKQTIKLQMISINIHFESATGKKSRFLFELKKKCKVKTILQKASYRIQKEQKNLTLFTQFKRLGQLKQKKVEKDERLIKILKESMSNTGFVLLIKEHDPELEAKKTKQNFRKFKIDRRVKFDFDKLTKNIEKNSKKIDQIGVDQQPNSSNLINLCGSGSENENENEDNETSISEIPSSDLENFFENEELNDPIPENESSSKVISEQKTLPIKKEIIFEIPSDRFLNPKLQKTENNFKNDNKNKSVSASLSKDEGENKNENKNKNKNWNWNRNRNRNWNVNKERNENVNVNVKENENEDKNTKENKNWNRNRNRNKNWNVNKERNENVNENVNENKNKTKNTKENKNWNRNRNRNKNWNVNKERNENKNENKNKTKNWNTNWNDNGNENKNEKNEKKNIDHSNNYNDNRDLAFNEKINEPKPKKKMSYLEKFSKKKYIPQNTSNYKN</sequence>
<evidence type="ECO:0000256" key="1">
    <source>
        <dbReference type="SAM" id="MobiDB-lite"/>
    </source>
</evidence>
<dbReference type="Proteomes" id="UP001146793">
    <property type="component" value="Unassembled WGS sequence"/>
</dbReference>
<feature type="compositionally biased region" description="Basic and acidic residues" evidence="1">
    <location>
        <begin position="420"/>
        <end position="446"/>
    </location>
</feature>
<reference evidence="2" key="1">
    <citation type="submission" date="2022-08" db="EMBL/GenBank/DDBJ databases">
        <title>Novel sulphate-reducing endosymbionts in the free-living metamonad Anaeramoeba.</title>
        <authorList>
            <person name="Jerlstrom-Hultqvist J."/>
            <person name="Cepicka I."/>
            <person name="Gallot-Lavallee L."/>
            <person name="Salas-Leiva D."/>
            <person name="Curtis B.A."/>
            <person name="Zahonova K."/>
            <person name="Pipaliya S."/>
            <person name="Dacks J."/>
            <person name="Roger A.J."/>
        </authorList>
    </citation>
    <scope>NUCLEOTIDE SEQUENCE</scope>
    <source>
        <strain evidence="2">Busselton2</strain>
    </source>
</reference>
<dbReference type="EMBL" id="JANTQA010000023">
    <property type="protein sequence ID" value="KAJ3444037.1"/>
    <property type="molecule type" value="Genomic_DNA"/>
</dbReference>
<dbReference type="AlphaFoldDB" id="A0AAV7ZTT3"/>
<gene>
    <name evidence="2" type="ORF">M0812_09887</name>
</gene>
<accession>A0AAV7ZTT3</accession>
<evidence type="ECO:0000313" key="2">
    <source>
        <dbReference type="EMBL" id="KAJ3444037.1"/>
    </source>
</evidence>
<feature type="compositionally biased region" description="Basic and acidic residues" evidence="1">
    <location>
        <begin position="486"/>
        <end position="499"/>
    </location>
</feature>
<feature type="compositionally biased region" description="Basic and acidic residues" evidence="1">
    <location>
        <begin position="460"/>
        <end position="472"/>
    </location>
</feature>
<name>A0AAV7ZTT3_9EUKA</name>
<feature type="region of interest" description="Disordered" evidence="1">
    <location>
        <begin position="332"/>
        <end position="546"/>
    </location>
</feature>
<feature type="compositionally biased region" description="Polar residues" evidence="1">
    <location>
        <begin position="243"/>
        <end position="252"/>
    </location>
</feature>
<feature type="compositionally biased region" description="Basic and acidic residues" evidence="1">
    <location>
        <begin position="332"/>
        <end position="342"/>
    </location>
</feature>
<feature type="compositionally biased region" description="Basic and acidic residues" evidence="1">
    <location>
        <begin position="350"/>
        <end position="362"/>
    </location>
</feature>
<feature type="compositionally biased region" description="Basic and acidic residues" evidence="1">
    <location>
        <begin position="392"/>
        <end position="406"/>
    </location>
</feature>